<feature type="transmembrane region" description="Helical" evidence="2">
    <location>
        <begin position="482"/>
        <end position="506"/>
    </location>
</feature>
<evidence type="ECO:0000313" key="3">
    <source>
        <dbReference type="EMBL" id="NKY27512.1"/>
    </source>
</evidence>
<dbReference type="Proteomes" id="UP000540698">
    <property type="component" value="Unassembled WGS sequence"/>
</dbReference>
<comment type="caution">
    <text evidence="3">The sequence shown here is derived from an EMBL/GenBank/DDBJ whole genome shotgun (WGS) entry which is preliminary data.</text>
</comment>
<dbReference type="Pfam" id="PF10101">
    <property type="entry name" value="DUF2339"/>
    <property type="match status" value="1"/>
</dbReference>
<feature type="transmembrane region" description="Helical" evidence="2">
    <location>
        <begin position="151"/>
        <end position="169"/>
    </location>
</feature>
<sequence length="583" mass="59177">MPVPPPQPHYAPRFTPPPGGAWGAAPWPPNAHGPMPPRPPVPPRAKPPVPHTPWWQRDGVISRILALAGVAVTLIGVAMLLVLAAQAGFFGPVPRVVAGAAFSAALVGTGVRVFGRSGGRVGGIALAATGIAGAYLDVVALTAVYHWLHPVLGLAVAFGVAAAGVGLAVQWRSQPLAVLVVLAAAALSPVLTTRLVLLAFLIVLQLACVPVQLTRNWPYLHVARTLPAVLATFAFVAGAILGTPAVEERTWVLVAAVAVALVGVAGTLVVVRHRAADVTASLTMAAALAPILVAPGMFEERFVTVSVASITAAVLLLVAAVTMVPKLNAYLRIPGHTALVAAVAGSIALLEACVGATGPRTLPTALLLVALTFLGVAGQRRSRPAAGLGTAFAVLGGFALLNVASPEILASQHRSEAELGMATVLGAVLALGVVAVALWCARRVPGPAAGNEWHWITASVAGLYAVTASTVSIGVATGTPNGFLVGHSAATILWMAAATVALLFGLRRLATAPAVAKLALGSGLLVTAAALAKLFLFDLATLDGLVRVAAFLVVGILLLLAGTRYARAFADAKTVDPEETPVD</sequence>
<feature type="transmembrane region" description="Helical" evidence="2">
    <location>
        <begin position="251"/>
        <end position="271"/>
    </location>
</feature>
<feature type="compositionally biased region" description="Pro residues" evidence="1">
    <location>
        <begin position="26"/>
        <end position="49"/>
    </location>
</feature>
<feature type="transmembrane region" description="Helical" evidence="2">
    <location>
        <begin position="304"/>
        <end position="324"/>
    </location>
</feature>
<feature type="transmembrane region" description="Helical" evidence="2">
    <location>
        <begin position="362"/>
        <end position="378"/>
    </location>
</feature>
<feature type="transmembrane region" description="Helical" evidence="2">
    <location>
        <begin position="96"/>
        <end position="114"/>
    </location>
</feature>
<feature type="transmembrane region" description="Helical" evidence="2">
    <location>
        <begin position="453"/>
        <end position="476"/>
    </location>
</feature>
<dbReference type="PANTHER" id="PTHR38434">
    <property type="entry name" value="BLL2549 PROTEIN"/>
    <property type="match status" value="1"/>
</dbReference>
<dbReference type="PANTHER" id="PTHR38434:SF1">
    <property type="entry name" value="BLL2549 PROTEIN"/>
    <property type="match status" value="1"/>
</dbReference>
<feature type="transmembrane region" description="Helical" evidence="2">
    <location>
        <begin position="518"/>
        <end position="536"/>
    </location>
</feature>
<evidence type="ECO:0000313" key="4">
    <source>
        <dbReference type="Proteomes" id="UP000540698"/>
    </source>
</evidence>
<keyword evidence="2" id="KW-0812">Transmembrane</keyword>
<dbReference type="InterPro" id="IPR019286">
    <property type="entry name" value="DUF2339_TM"/>
</dbReference>
<dbReference type="EMBL" id="JAAXOS010000006">
    <property type="protein sequence ID" value="NKY27512.1"/>
    <property type="molecule type" value="Genomic_DNA"/>
</dbReference>
<organism evidence="3 4">
    <name type="scientific">Nocardia gamkensis</name>
    <dbReference type="NCBI Taxonomy" id="352869"/>
    <lineage>
        <taxon>Bacteria</taxon>
        <taxon>Bacillati</taxon>
        <taxon>Actinomycetota</taxon>
        <taxon>Actinomycetes</taxon>
        <taxon>Mycobacteriales</taxon>
        <taxon>Nocardiaceae</taxon>
        <taxon>Nocardia</taxon>
    </lineage>
</organism>
<feature type="transmembrane region" description="Helical" evidence="2">
    <location>
        <begin position="226"/>
        <end position="245"/>
    </location>
</feature>
<name>A0A7X6L4D4_9NOCA</name>
<accession>A0A7X6L4D4</accession>
<feature type="transmembrane region" description="Helical" evidence="2">
    <location>
        <begin position="64"/>
        <end position="90"/>
    </location>
</feature>
<feature type="transmembrane region" description="Helical" evidence="2">
    <location>
        <begin position="331"/>
        <end position="350"/>
    </location>
</feature>
<evidence type="ECO:0000256" key="2">
    <source>
        <dbReference type="SAM" id="Phobius"/>
    </source>
</evidence>
<keyword evidence="2" id="KW-0472">Membrane</keyword>
<protein>
    <submittedName>
        <fullName evidence="3">DUF2339 domain-containing protein</fullName>
    </submittedName>
</protein>
<feature type="transmembrane region" description="Helical" evidence="2">
    <location>
        <begin position="278"/>
        <end position="298"/>
    </location>
</feature>
<proteinExistence type="predicted"/>
<feature type="transmembrane region" description="Helical" evidence="2">
    <location>
        <begin position="176"/>
        <end position="191"/>
    </location>
</feature>
<evidence type="ECO:0000256" key="1">
    <source>
        <dbReference type="SAM" id="MobiDB-lite"/>
    </source>
</evidence>
<reference evidence="3 4" key="1">
    <citation type="submission" date="2020-04" db="EMBL/GenBank/DDBJ databases">
        <title>MicrobeNet Type strains.</title>
        <authorList>
            <person name="Nicholson A.C."/>
        </authorList>
    </citation>
    <scope>NUCLEOTIDE SEQUENCE [LARGE SCALE GENOMIC DNA]</scope>
    <source>
        <strain evidence="3 4">DSM 44956</strain>
    </source>
</reference>
<feature type="transmembrane region" description="Helical" evidence="2">
    <location>
        <begin position="548"/>
        <end position="566"/>
    </location>
</feature>
<feature type="compositionally biased region" description="Pro residues" evidence="1">
    <location>
        <begin position="1"/>
        <end position="19"/>
    </location>
</feature>
<gene>
    <name evidence="3" type="ORF">HGB38_14925</name>
</gene>
<dbReference type="AlphaFoldDB" id="A0A7X6L4D4"/>
<keyword evidence="2" id="KW-1133">Transmembrane helix</keyword>
<feature type="region of interest" description="Disordered" evidence="1">
    <location>
        <begin position="1"/>
        <end position="49"/>
    </location>
</feature>
<feature type="transmembrane region" description="Helical" evidence="2">
    <location>
        <begin position="197"/>
        <end position="214"/>
    </location>
</feature>
<keyword evidence="4" id="KW-1185">Reference proteome</keyword>
<feature type="transmembrane region" description="Helical" evidence="2">
    <location>
        <begin position="121"/>
        <end position="145"/>
    </location>
</feature>
<feature type="transmembrane region" description="Helical" evidence="2">
    <location>
        <begin position="385"/>
        <end position="404"/>
    </location>
</feature>
<feature type="transmembrane region" description="Helical" evidence="2">
    <location>
        <begin position="419"/>
        <end position="441"/>
    </location>
</feature>